<name>A0A7G6U580_9BRAD</name>
<gene>
    <name evidence="1" type="ORF">HB776_25400</name>
</gene>
<evidence type="ECO:0000313" key="2">
    <source>
        <dbReference type="Proteomes" id="UP000515291"/>
    </source>
</evidence>
<organism evidence="1 2">
    <name type="scientific">Tardiphaga robiniae</name>
    <dbReference type="NCBI Taxonomy" id="943830"/>
    <lineage>
        <taxon>Bacteria</taxon>
        <taxon>Pseudomonadati</taxon>
        <taxon>Pseudomonadota</taxon>
        <taxon>Alphaproteobacteria</taxon>
        <taxon>Hyphomicrobiales</taxon>
        <taxon>Nitrobacteraceae</taxon>
        <taxon>Tardiphaga</taxon>
    </lineage>
</organism>
<dbReference type="AlphaFoldDB" id="A0A7G6U580"/>
<protein>
    <submittedName>
        <fullName evidence="1">Uncharacterized protein</fullName>
    </submittedName>
</protein>
<dbReference type="Proteomes" id="UP000515291">
    <property type="component" value="Chromosome"/>
</dbReference>
<accession>A0A7G6U580</accession>
<dbReference type="EMBL" id="CP050292">
    <property type="protein sequence ID" value="QND74162.1"/>
    <property type="molecule type" value="Genomic_DNA"/>
</dbReference>
<evidence type="ECO:0000313" key="1">
    <source>
        <dbReference type="EMBL" id="QND74162.1"/>
    </source>
</evidence>
<dbReference type="KEGG" id="trb:HB776_25400"/>
<dbReference type="InterPro" id="IPR035383">
    <property type="entry name" value="MauJ"/>
</dbReference>
<sequence>MIKGELADRGEWIVANIEPNASWPVNAQRVEWRGHVIWVIPLMKKHHPAVAMKVVPGISPSGCEELLMRFVSNLSWVESCGHIVVELSGGSLPAPLGVFREMGTMTCESFDLSYFPEPTDSRALLALALMREGRGLNHPAYSFLSFFRVLEVVFSSKERKAWIEAAIDTVDGYGAQEVVQALRAKGIHDINKHLYESGRCAIAHANKQPIVDPDKPDDLRRLRSEAPLMRALAQKVIEEELGVETRNTVYRKHLHELAGFKEILGTAAVELLVKNEQTSVERMIDIPEINVELFDKPPYEPLKRLVPRGMERDGSKLYIVFSSADETVRFRVCLDFAAERLLFSPFTDVGIMDTGSAASARRVREVRRFEQELFGNGRLRIVDAETRKLISWKSAFIPVNMYQDADGCAAQLAMWDRTAAKRQDYEDRYGARLNWFSRGYSTRIIPKA</sequence>
<proteinExistence type="predicted"/>
<reference evidence="2" key="1">
    <citation type="journal article" date="2020" name="Mol. Plant Microbe">
        <title>Rhizobial microsymbionts of the narrowly endemic Oxytropis species growing in Kamchatka are characterized by significant genetic diversity and possess a set of genes that are associated with T3SS and T6SS secretion systems and can affect the development of symbiosis.</title>
        <authorList>
            <person name="Safronova V."/>
            <person name="Guro P."/>
            <person name="Sazanova A."/>
            <person name="Kuznetsova I."/>
            <person name="Belimov A."/>
            <person name="Yakubov V."/>
            <person name="Chirak E."/>
            <person name="Afonin A."/>
            <person name="Gogolev Y."/>
            <person name="Andronov E."/>
            <person name="Tikhonovich I."/>
        </authorList>
    </citation>
    <scope>NUCLEOTIDE SEQUENCE [LARGE SCALE GENOMIC DNA]</scope>
    <source>
        <strain evidence="2">581</strain>
    </source>
</reference>
<dbReference type="Pfam" id="PF17419">
    <property type="entry name" value="MauJ"/>
    <property type="match status" value="1"/>
</dbReference>
<dbReference type="RefSeq" id="WP_184512737.1">
    <property type="nucleotide sequence ID" value="NZ_CP050292.1"/>
</dbReference>